<dbReference type="AlphaFoldDB" id="A0A453IFB4"/>
<keyword evidence="3" id="KW-1185">Reference proteome</keyword>
<sequence length="201" mass="21362">MAALIWSALASSGSLNLRRNLPLLRSTLCQVSVFSSCSLLRSPLIWSTLPSSTSTFTSSFFSPGTSALNTCASGVSFQSIRAPAKAAVSELMRGNEGKRLPPLLLPPEPKGKPSKGSQRSREKGSKALPRGISDMAARFGRGRTAIRKLSNSGDGCFGCAVCFSLFHFAWAVTARGLERLCLSWNVLETAAFWSVGPMAGT</sequence>
<reference evidence="2" key="3">
    <citation type="journal article" date="2017" name="Nature">
        <title>Genome sequence of the progenitor of the wheat D genome Aegilops tauschii.</title>
        <authorList>
            <person name="Luo M.C."/>
            <person name="Gu Y.Q."/>
            <person name="Puiu D."/>
            <person name="Wang H."/>
            <person name="Twardziok S.O."/>
            <person name="Deal K.R."/>
            <person name="Huo N."/>
            <person name="Zhu T."/>
            <person name="Wang L."/>
            <person name="Wang Y."/>
            <person name="McGuire P.E."/>
            <person name="Liu S."/>
            <person name="Long H."/>
            <person name="Ramasamy R.K."/>
            <person name="Rodriguez J.C."/>
            <person name="Van S.L."/>
            <person name="Yuan L."/>
            <person name="Wang Z."/>
            <person name="Xia Z."/>
            <person name="Xiao L."/>
            <person name="Anderson O.D."/>
            <person name="Ouyang S."/>
            <person name="Liang Y."/>
            <person name="Zimin A.V."/>
            <person name="Pertea G."/>
            <person name="Qi P."/>
            <person name="Bennetzen J.L."/>
            <person name="Dai X."/>
            <person name="Dawson M.W."/>
            <person name="Muller H.G."/>
            <person name="Kugler K."/>
            <person name="Rivarola-Duarte L."/>
            <person name="Spannagl M."/>
            <person name="Mayer K.F.X."/>
            <person name="Lu F.H."/>
            <person name="Bevan M.W."/>
            <person name="Leroy P."/>
            <person name="Li P."/>
            <person name="You F.M."/>
            <person name="Sun Q."/>
            <person name="Liu Z."/>
            <person name="Lyons E."/>
            <person name="Wicker T."/>
            <person name="Salzberg S.L."/>
            <person name="Devos K.M."/>
            <person name="Dvorak J."/>
        </authorList>
    </citation>
    <scope>NUCLEOTIDE SEQUENCE [LARGE SCALE GENOMIC DNA]</scope>
    <source>
        <strain evidence="2">cv. AL8/78</strain>
    </source>
</reference>
<evidence type="ECO:0000313" key="3">
    <source>
        <dbReference type="Proteomes" id="UP000015105"/>
    </source>
</evidence>
<dbReference type="Gramene" id="AET4Gv20540800.1">
    <property type="protein sequence ID" value="AET4Gv20540800.1"/>
    <property type="gene ID" value="AET4Gv20540800"/>
</dbReference>
<dbReference type="Proteomes" id="UP000015105">
    <property type="component" value="Chromosome 4D"/>
</dbReference>
<name>A0A453IFB4_AEGTS</name>
<reference evidence="3" key="1">
    <citation type="journal article" date="2014" name="Science">
        <title>Ancient hybridizations among the ancestral genomes of bread wheat.</title>
        <authorList>
            <consortium name="International Wheat Genome Sequencing Consortium,"/>
            <person name="Marcussen T."/>
            <person name="Sandve S.R."/>
            <person name="Heier L."/>
            <person name="Spannagl M."/>
            <person name="Pfeifer M."/>
            <person name="Jakobsen K.S."/>
            <person name="Wulff B.B."/>
            <person name="Steuernagel B."/>
            <person name="Mayer K.F."/>
            <person name="Olsen O.A."/>
        </authorList>
    </citation>
    <scope>NUCLEOTIDE SEQUENCE [LARGE SCALE GENOMIC DNA]</scope>
    <source>
        <strain evidence="3">cv. AL8/78</strain>
    </source>
</reference>
<feature type="region of interest" description="Disordered" evidence="1">
    <location>
        <begin position="97"/>
        <end position="127"/>
    </location>
</feature>
<evidence type="ECO:0000313" key="2">
    <source>
        <dbReference type="EnsemblPlants" id="AET4Gv20540800.1"/>
    </source>
</evidence>
<accession>A0A453IFB4</accession>
<dbReference type="EnsemblPlants" id="AET4Gv20540800.1">
    <property type="protein sequence ID" value="AET4Gv20540800.1"/>
    <property type="gene ID" value="AET4Gv20540800"/>
</dbReference>
<reference evidence="2" key="5">
    <citation type="journal article" date="2021" name="G3 (Bethesda)">
        <title>Aegilops tauschii genome assembly Aet v5.0 features greater sequence contiguity and improved annotation.</title>
        <authorList>
            <person name="Wang L."/>
            <person name="Zhu T."/>
            <person name="Rodriguez J.C."/>
            <person name="Deal K.R."/>
            <person name="Dubcovsky J."/>
            <person name="McGuire P.E."/>
            <person name="Lux T."/>
            <person name="Spannagl M."/>
            <person name="Mayer K.F.X."/>
            <person name="Baldrich P."/>
            <person name="Meyers B.C."/>
            <person name="Huo N."/>
            <person name="Gu Y.Q."/>
            <person name="Zhou H."/>
            <person name="Devos K.M."/>
            <person name="Bennetzen J.L."/>
            <person name="Unver T."/>
            <person name="Budak H."/>
            <person name="Gulick P.J."/>
            <person name="Galiba G."/>
            <person name="Kalapos B."/>
            <person name="Nelson D.R."/>
            <person name="Li P."/>
            <person name="You F.M."/>
            <person name="Luo M.C."/>
            <person name="Dvorak J."/>
        </authorList>
    </citation>
    <scope>NUCLEOTIDE SEQUENCE [LARGE SCALE GENOMIC DNA]</scope>
    <source>
        <strain evidence="2">cv. AL8/78</strain>
    </source>
</reference>
<evidence type="ECO:0000256" key="1">
    <source>
        <dbReference type="SAM" id="MobiDB-lite"/>
    </source>
</evidence>
<organism evidence="2 3">
    <name type="scientific">Aegilops tauschii subsp. strangulata</name>
    <name type="common">Goatgrass</name>
    <dbReference type="NCBI Taxonomy" id="200361"/>
    <lineage>
        <taxon>Eukaryota</taxon>
        <taxon>Viridiplantae</taxon>
        <taxon>Streptophyta</taxon>
        <taxon>Embryophyta</taxon>
        <taxon>Tracheophyta</taxon>
        <taxon>Spermatophyta</taxon>
        <taxon>Magnoliopsida</taxon>
        <taxon>Liliopsida</taxon>
        <taxon>Poales</taxon>
        <taxon>Poaceae</taxon>
        <taxon>BOP clade</taxon>
        <taxon>Pooideae</taxon>
        <taxon>Triticodae</taxon>
        <taxon>Triticeae</taxon>
        <taxon>Triticinae</taxon>
        <taxon>Aegilops</taxon>
    </lineage>
</organism>
<reference evidence="3" key="2">
    <citation type="journal article" date="2017" name="Nat. Plants">
        <title>The Aegilops tauschii genome reveals multiple impacts of transposons.</title>
        <authorList>
            <person name="Zhao G."/>
            <person name="Zou C."/>
            <person name="Li K."/>
            <person name="Wang K."/>
            <person name="Li T."/>
            <person name="Gao L."/>
            <person name="Zhang X."/>
            <person name="Wang H."/>
            <person name="Yang Z."/>
            <person name="Liu X."/>
            <person name="Jiang W."/>
            <person name="Mao L."/>
            <person name="Kong X."/>
            <person name="Jiao Y."/>
            <person name="Jia J."/>
        </authorList>
    </citation>
    <scope>NUCLEOTIDE SEQUENCE [LARGE SCALE GENOMIC DNA]</scope>
    <source>
        <strain evidence="3">cv. AL8/78</strain>
    </source>
</reference>
<proteinExistence type="predicted"/>
<protein>
    <submittedName>
        <fullName evidence="2">Uncharacterized protein</fullName>
    </submittedName>
</protein>
<reference evidence="2" key="4">
    <citation type="submission" date="2019-03" db="UniProtKB">
        <authorList>
            <consortium name="EnsemblPlants"/>
        </authorList>
    </citation>
    <scope>IDENTIFICATION</scope>
</reference>